<evidence type="ECO:0000313" key="10">
    <source>
        <dbReference type="Proteomes" id="UP000026941"/>
    </source>
</evidence>
<dbReference type="InterPro" id="IPR050153">
    <property type="entry name" value="Metal_Ion_Import_ABC"/>
</dbReference>
<dbReference type="GO" id="GO:0006829">
    <property type="term" value="P:zinc ion transport"/>
    <property type="evidence" value="ECO:0007669"/>
    <property type="project" value="UniProtKB-KW"/>
</dbReference>
<keyword evidence="3" id="KW-0547">Nucleotide-binding</keyword>
<sequence length="260" mass="28621">MSALIRLDNLTVTYERHPAVHHVSGAFQAGSLTAIAGPNGAGKSTLLKAIIGELRVAEGSIDRGQLTRNDFGYLPQAAEVNRRFPISVADTIMLGAWKNSGAFGRFSREDAERARDALAAVGLSGFERRHIGSLSAGQFQRVLFARLLLQDARVILLDEPFTAIDQRTTRDLLDIVLRWHGDGRTVIAVLHDFDQVRAHFPETLLIARELVGWGRTQDVMSPANLIRARAMAESWDEDAESCSPEPDHAGHELVKREPAE</sequence>
<organism evidence="9 10">
    <name type="scientific">Rhizobium rhizogenes NBRC 13257</name>
    <dbReference type="NCBI Taxonomy" id="1220581"/>
    <lineage>
        <taxon>Bacteria</taxon>
        <taxon>Pseudomonadati</taxon>
        <taxon>Pseudomonadota</taxon>
        <taxon>Alphaproteobacteria</taxon>
        <taxon>Hyphomicrobiales</taxon>
        <taxon>Rhizobiaceae</taxon>
        <taxon>Rhizobium/Agrobacterium group</taxon>
        <taxon>Rhizobium</taxon>
    </lineage>
</organism>
<evidence type="ECO:0000256" key="2">
    <source>
        <dbReference type="ARBA" id="ARBA00022448"/>
    </source>
</evidence>
<dbReference type="GO" id="GO:0005524">
    <property type="term" value="F:ATP binding"/>
    <property type="evidence" value="ECO:0007669"/>
    <property type="project" value="UniProtKB-KW"/>
</dbReference>
<dbReference type="EMBL" id="BAYX01000009">
    <property type="protein sequence ID" value="GAJ94723.1"/>
    <property type="molecule type" value="Genomic_DNA"/>
</dbReference>
<dbReference type="PANTHER" id="PTHR42734">
    <property type="entry name" value="METAL TRANSPORT SYSTEM ATP-BINDING PROTEIN TM_0124-RELATED"/>
    <property type="match status" value="1"/>
</dbReference>
<dbReference type="AlphaFoldDB" id="A0AA87UAW3"/>
<evidence type="ECO:0000256" key="5">
    <source>
        <dbReference type="ARBA" id="ARBA00022906"/>
    </source>
</evidence>
<evidence type="ECO:0000256" key="3">
    <source>
        <dbReference type="ARBA" id="ARBA00022741"/>
    </source>
</evidence>
<evidence type="ECO:0000256" key="4">
    <source>
        <dbReference type="ARBA" id="ARBA00022840"/>
    </source>
</evidence>
<keyword evidence="5" id="KW-0864">Zinc transport</keyword>
<dbReference type="InterPro" id="IPR003593">
    <property type="entry name" value="AAA+_ATPase"/>
</dbReference>
<proteinExistence type="inferred from homology"/>
<comment type="similarity">
    <text evidence="1">Belongs to the ABC transporter superfamily.</text>
</comment>
<feature type="domain" description="ABC transporter" evidence="8">
    <location>
        <begin position="5"/>
        <end position="232"/>
    </location>
</feature>
<dbReference type="Pfam" id="PF00005">
    <property type="entry name" value="ABC_tran"/>
    <property type="match status" value="1"/>
</dbReference>
<evidence type="ECO:0000256" key="6">
    <source>
        <dbReference type="ARBA" id="ARBA00023065"/>
    </source>
</evidence>
<dbReference type="InterPro" id="IPR003439">
    <property type="entry name" value="ABC_transporter-like_ATP-bd"/>
</dbReference>
<accession>A0AA87UAW3</accession>
<evidence type="ECO:0000259" key="8">
    <source>
        <dbReference type="PROSITE" id="PS50893"/>
    </source>
</evidence>
<keyword evidence="5" id="KW-0862">Zinc</keyword>
<dbReference type="PANTHER" id="PTHR42734:SF5">
    <property type="entry name" value="IRON TRANSPORT SYSTEM ATP-BINDING PROTEIN HI_0361-RELATED"/>
    <property type="match status" value="1"/>
</dbReference>
<dbReference type="PROSITE" id="PS50893">
    <property type="entry name" value="ABC_TRANSPORTER_2"/>
    <property type="match status" value="1"/>
</dbReference>
<dbReference type="CDD" id="cd03235">
    <property type="entry name" value="ABC_Metallic_Cations"/>
    <property type="match status" value="1"/>
</dbReference>
<dbReference type="Gene3D" id="3.40.50.300">
    <property type="entry name" value="P-loop containing nucleotide triphosphate hydrolases"/>
    <property type="match status" value="1"/>
</dbReference>
<keyword evidence="6" id="KW-0406">Ion transport</keyword>
<dbReference type="InterPro" id="IPR017871">
    <property type="entry name" value="ABC_transporter-like_CS"/>
</dbReference>
<evidence type="ECO:0000256" key="7">
    <source>
        <dbReference type="SAM" id="MobiDB-lite"/>
    </source>
</evidence>
<dbReference type="GO" id="GO:0016887">
    <property type="term" value="F:ATP hydrolysis activity"/>
    <property type="evidence" value="ECO:0007669"/>
    <property type="project" value="InterPro"/>
</dbReference>
<dbReference type="InterPro" id="IPR027417">
    <property type="entry name" value="P-loop_NTPase"/>
</dbReference>
<dbReference type="PROSITE" id="PS00211">
    <property type="entry name" value="ABC_TRANSPORTER_1"/>
    <property type="match status" value="1"/>
</dbReference>
<dbReference type="SUPFAM" id="SSF52540">
    <property type="entry name" value="P-loop containing nucleoside triphosphate hydrolases"/>
    <property type="match status" value="1"/>
</dbReference>
<dbReference type="RefSeq" id="WP_007693888.1">
    <property type="nucleotide sequence ID" value="NZ_BAYX01000009.1"/>
</dbReference>
<keyword evidence="2" id="KW-0813">Transport</keyword>
<protein>
    <submittedName>
        <fullName evidence="9">Cation ABC transporter ATP-binding protein</fullName>
    </submittedName>
</protein>
<feature type="region of interest" description="Disordered" evidence="7">
    <location>
        <begin position="236"/>
        <end position="260"/>
    </location>
</feature>
<name>A0AA87UAW3_RHIRH</name>
<reference evidence="9 10" key="1">
    <citation type="submission" date="2014-05" db="EMBL/GenBank/DDBJ databases">
        <title>Whole genome shotgun sequence of Rhizobium rhizogenes NBRC 13257.</title>
        <authorList>
            <person name="Katano-Makiyama Y."/>
            <person name="Hosoyama A."/>
            <person name="Hashimoto M."/>
            <person name="Hosoyama Y."/>
            <person name="Noguchi M."/>
            <person name="Tsuchikane K."/>
            <person name="Kimura A."/>
            <person name="Ohji S."/>
            <person name="Ichikawa N."/>
            <person name="Yamazoe A."/>
            <person name="Fujita N."/>
        </authorList>
    </citation>
    <scope>NUCLEOTIDE SEQUENCE [LARGE SCALE GENOMIC DNA]</scope>
    <source>
        <strain evidence="9 10">NBRC 13257</strain>
    </source>
</reference>
<evidence type="ECO:0000313" key="9">
    <source>
        <dbReference type="EMBL" id="GAJ94723.1"/>
    </source>
</evidence>
<dbReference type="GeneID" id="86847564"/>
<comment type="caution">
    <text evidence="9">The sequence shown here is derived from an EMBL/GenBank/DDBJ whole genome shotgun (WGS) entry which is preliminary data.</text>
</comment>
<evidence type="ECO:0000256" key="1">
    <source>
        <dbReference type="ARBA" id="ARBA00005417"/>
    </source>
</evidence>
<gene>
    <name evidence="9" type="ORF">RRH01S_09_00380</name>
</gene>
<feature type="compositionally biased region" description="Basic and acidic residues" evidence="7">
    <location>
        <begin position="245"/>
        <end position="260"/>
    </location>
</feature>
<dbReference type="SMART" id="SM00382">
    <property type="entry name" value="AAA"/>
    <property type="match status" value="1"/>
</dbReference>
<keyword evidence="4 9" id="KW-0067">ATP-binding</keyword>
<dbReference type="Proteomes" id="UP000026941">
    <property type="component" value="Unassembled WGS sequence"/>
</dbReference>